<feature type="signal peptide" evidence="4">
    <location>
        <begin position="1"/>
        <end position="20"/>
    </location>
</feature>
<protein>
    <submittedName>
        <fullName evidence="7">NADP-dependent oxidoreductase domain-containing protein</fullName>
    </submittedName>
</protein>
<dbReference type="Gene3D" id="3.20.20.100">
    <property type="entry name" value="NADP-dependent oxidoreductase domain"/>
    <property type="match status" value="1"/>
</dbReference>
<dbReference type="GO" id="GO:0016491">
    <property type="term" value="F:oxidoreductase activity"/>
    <property type="evidence" value="ECO:0007669"/>
    <property type="project" value="InterPro"/>
</dbReference>
<dbReference type="PRINTS" id="PR00069">
    <property type="entry name" value="ALDKETRDTASE"/>
</dbReference>
<dbReference type="InterPro" id="IPR020471">
    <property type="entry name" value="AKR"/>
</dbReference>
<dbReference type="InterPro" id="IPR036812">
    <property type="entry name" value="NAD(P)_OxRdtase_dom_sf"/>
</dbReference>
<dbReference type="PROSITE" id="PS00798">
    <property type="entry name" value="ALDOKETO_REDUCTASE_1"/>
    <property type="match status" value="1"/>
</dbReference>
<evidence type="ECO:0000256" key="2">
    <source>
        <dbReference type="PIRSR" id="PIRSR000097-2"/>
    </source>
</evidence>
<evidence type="ECO:0000259" key="5">
    <source>
        <dbReference type="Pfam" id="PF00248"/>
    </source>
</evidence>
<evidence type="ECO:0000256" key="3">
    <source>
        <dbReference type="PIRSR" id="PIRSR000097-3"/>
    </source>
</evidence>
<dbReference type="PROSITE" id="PS00062">
    <property type="entry name" value="ALDOKETO_REDUCTASE_2"/>
    <property type="match status" value="1"/>
</dbReference>
<organism evidence="6 7">
    <name type="scientific">Panagrolaimus superbus</name>
    <dbReference type="NCBI Taxonomy" id="310955"/>
    <lineage>
        <taxon>Eukaryota</taxon>
        <taxon>Metazoa</taxon>
        <taxon>Ecdysozoa</taxon>
        <taxon>Nematoda</taxon>
        <taxon>Chromadorea</taxon>
        <taxon>Rhabditida</taxon>
        <taxon>Tylenchina</taxon>
        <taxon>Panagrolaimomorpha</taxon>
        <taxon>Panagrolaimoidea</taxon>
        <taxon>Panagrolaimidae</taxon>
        <taxon>Panagrolaimus</taxon>
    </lineage>
</organism>
<dbReference type="SUPFAM" id="SSF51430">
    <property type="entry name" value="NAD(P)-linked oxidoreductase"/>
    <property type="match status" value="1"/>
</dbReference>
<dbReference type="FunFam" id="3.20.20.100:FF:000029">
    <property type="entry name" value="Aldo-keto reductase"/>
    <property type="match status" value="1"/>
</dbReference>
<dbReference type="WBParaSite" id="PSU_v2.g741.t1">
    <property type="protein sequence ID" value="PSU_v2.g741.t1"/>
    <property type="gene ID" value="PSU_v2.g741"/>
</dbReference>
<proteinExistence type="predicted"/>
<name>A0A914ZAY0_9BILA</name>
<reference evidence="7" key="1">
    <citation type="submission" date="2022-11" db="UniProtKB">
        <authorList>
            <consortium name="WormBaseParasite"/>
        </authorList>
    </citation>
    <scope>IDENTIFICATION</scope>
</reference>
<dbReference type="PANTHER" id="PTHR11732">
    <property type="entry name" value="ALDO/KETO REDUCTASE"/>
    <property type="match status" value="1"/>
</dbReference>
<accession>A0A914ZAY0</accession>
<sequence length="345" mass="39985">MLQQFIMLTLMLCTIALTKTVEIPFVTMSNGLKFPQLGLGTWQNTEHPEAIKSALDLGYRLIDTAFLYKNEKMIGTALKEYFEAGNLTRKDVFITSKLPYYAYKPEDAEKYIARQLESLQTDYIDLYLIHWSMCAERKTDKDEPVTDNDGYHVPCNVSHSEVWKILEKYYEKGTFKAIGLSNFNETQIQTIYDQAEIKPHNYQGECHILFPQTKMIEFLRALNISFTAYAPIGSRGRDKSNTRSDGDVFEQTPVKELAEKYNKTRAQILLRNHLQRGYTAIPKSTNPKHLAENLDIFDFELSPEDMKKLDNIEHKRLFIFDKAIKSPEFPFKDVVDEFADKPLTL</sequence>
<dbReference type="PIRSF" id="PIRSF000097">
    <property type="entry name" value="AKR"/>
    <property type="match status" value="1"/>
</dbReference>
<keyword evidence="6" id="KW-1185">Reference proteome</keyword>
<feature type="binding site" evidence="2">
    <location>
        <position position="130"/>
    </location>
    <ligand>
        <name>substrate</name>
    </ligand>
</feature>
<dbReference type="AlphaFoldDB" id="A0A914ZAY0"/>
<evidence type="ECO:0000256" key="1">
    <source>
        <dbReference type="PIRSR" id="PIRSR000097-1"/>
    </source>
</evidence>
<evidence type="ECO:0000256" key="4">
    <source>
        <dbReference type="SAM" id="SignalP"/>
    </source>
</evidence>
<feature type="chain" id="PRO_5037571359" evidence="4">
    <location>
        <begin position="21"/>
        <end position="345"/>
    </location>
</feature>
<dbReference type="Proteomes" id="UP000887577">
    <property type="component" value="Unplaced"/>
</dbReference>
<dbReference type="InterPro" id="IPR023210">
    <property type="entry name" value="NADP_OxRdtase_dom"/>
</dbReference>
<evidence type="ECO:0000313" key="6">
    <source>
        <dbReference type="Proteomes" id="UP000887577"/>
    </source>
</evidence>
<feature type="site" description="Lowers pKa of active site Tyr" evidence="3">
    <location>
        <position position="97"/>
    </location>
</feature>
<keyword evidence="4" id="KW-0732">Signal</keyword>
<feature type="domain" description="NADP-dependent oxidoreductase" evidence="5">
    <location>
        <begin position="37"/>
        <end position="312"/>
    </location>
</feature>
<feature type="active site" description="Proton donor" evidence="1">
    <location>
        <position position="68"/>
    </location>
</feature>
<dbReference type="Pfam" id="PF00248">
    <property type="entry name" value="Aldo_ket_red"/>
    <property type="match status" value="1"/>
</dbReference>
<dbReference type="InterPro" id="IPR018170">
    <property type="entry name" value="Aldo/ket_reductase_CS"/>
</dbReference>
<evidence type="ECO:0000313" key="7">
    <source>
        <dbReference type="WBParaSite" id="PSU_v2.g741.t1"/>
    </source>
</evidence>